<dbReference type="AlphaFoldDB" id="A0A6L8VAF0"/>
<reference evidence="2 3" key="1">
    <citation type="submission" date="2019-12" db="EMBL/GenBank/DDBJ databases">
        <title>Paenibacillus sp. nov. sp. isolated from soil.</title>
        <authorList>
            <person name="Kim J."/>
            <person name="Jeong S.E."/>
            <person name="Jung H.S."/>
            <person name="Jeon C.O."/>
        </authorList>
    </citation>
    <scope>NUCLEOTIDE SEQUENCE [LARGE SCALE GENOMIC DNA]</scope>
    <source>
        <strain evidence="2 3">5J-6</strain>
    </source>
</reference>
<proteinExistence type="predicted"/>
<name>A0A6L8VAF0_9BACL</name>
<organism evidence="2 3">
    <name type="scientific">Paenibacillus silvestris</name>
    <dbReference type="NCBI Taxonomy" id="2606219"/>
    <lineage>
        <taxon>Bacteria</taxon>
        <taxon>Bacillati</taxon>
        <taxon>Bacillota</taxon>
        <taxon>Bacilli</taxon>
        <taxon>Bacillales</taxon>
        <taxon>Paenibacillaceae</taxon>
        <taxon>Paenibacillus</taxon>
    </lineage>
</organism>
<gene>
    <name evidence="2" type="ORF">GQF01_31350</name>
</gene>
<dbReference type="InterPro" id="IPR013022">
    <property type="entry name" value="Xyl_isomerase-like_TIM-brl"/>
</dbReference>
<dbReference type="InterPro" id="IPR036237">
    <property type="entry name" value="Xyl_isomerase-like_sf"/>
</dbReference>
<evidence type="ECO:0000313" key="2">
    <source>
        <dbReference type="EMBL" id="MZQ86611.1"/>
    </source>
</evidence>
<keyword evidence="3" id="KW-1185">Reference proteome</keyword>
<dbReference type="PANTHER" id="PTHR12110">
    <property type="entry name" value="HYDROXYPYRUVATE ISOMERASE"/>
    <property type="match status" value="1"/>
</dbReference>
<evidence type="ECO:0000259" key="1">
    <source>
        <dbReference type="Pfam" id="PF01261"/>
    </source>
</evidence>
<accession>A0A6L8VAF0</accession>
<evidence type="ECO:0000313" key="3">
    <source>
        <dbReference type="Proteomes" id="UP000481087"/>
    </source>
</evidence>
<protein>
    <submittedName>
        <fullName evidence="2">TIM barrel protein</fullName>
    </submittedName>
</protein>
<dbReference type="Proteomes" id="UP000481087">
    <property type="component" value="Unassembled WGS sequence"/>
</dbReference>
<dbReference type="PANTHER" id="PTHR12110:SF53">
    <property type="entry name" value="BLR5974 PROTEIN"/>
    <property type="match status" value="1"/>
</dbReference>
<dbReference type="Gene3D" id="3.20.20.150">
    <property type="entry name" value="Divalent-metal-dependent TIM barrel enzymes"/>
    <property type="match status" value="1"/>
</dbReference>
<sequence length="265" mass="30396">MKASIGAFSFYQLLSQNEMNIYGYLETVKYRYRLDAVDLWNGFFVNREVPIWELPDDDELLKIKRNLDDRQLTVANIAVDRAHLWDADPDTRQQLYRNAQAHLKAAKLLGAKTVRIDANRGPGEVTEEQFEYTVRTYQELAQQASDYGFTVGPENHTGISLDFHWLKRLAEAVAHPGYGILLHIDRWIEGNQGNEIVAPWVNHVHLDKRTILSENTESTIKFLSSFGYQGYWAVEYNALSNPYIEIEWALAAMKRLLASASQSKG</sequence>
<dbReference type="RefSeq" id="WP_161411002.1">
    <property type="nucleotide sequence ID" value="NZ_WTUZ01000039.1"/>
</dbReference>
<feature type="domain" description="Xylose isomerase-like TIM barrel" evidence="1">
    <location>
        <begin position="55"/>
        <end position="240"/>
    </location>
</feature>
<dbReference type="SUPFAM" id="SSF51658">
    <property type="entry name" value="Xylose isomerase-like"/>
    <property type="match status" value="1"/>
</dbReference>
<dbReference type="Pfam" id="PF01261">
    <property type="entry name" value="AP_endonuc_2"/>
    <property type="match status" value="1"/>
</dbReference>
<comment type="caution">
    <text evidence="2">The sequence shown here is derived from an EMBL/GenBank/DDBJ whole genome shotgun (WGS) entry which is preliminary data.</text>
</comment>
<dbReference type="InterPro" id="IPR050312">
    <property type="entry name" value="IolE/XylAMocC-like"/>
</dbReference>
<dbReference type="EMBL" id="WTUZ01000039">
    <property type="protein sequence ID" value="MZQ86611.1"/>
    <property type="molecule type" value="Genomic_DNA"/>
</dbReference>